<evidence type="ECO:0000313" key="1">
    <source>
        <dbReference type="EMBL" id="MCH88153.1"/>
    </source>
</evidence>
<dbReference type="PANTHER" id="PTHR43651">
    <property type="entry name" value="1,4-ALPHA-GLUCAN-BRANCHING ENZYME"/>
    <property type="match status" value="1"/>
</dbReference>
<dbReference type="PANTHER" id="PTHR43651:SF4">
    <property type="entry name" value="1,4-ALPHA-GLUCAN-BRANCHING ENZYME 3, CHLOROPLASTIC_AMYLOPLASTIC"/>
    <property type="match status" value="1"/>
</dbReference>
<reference evidence="1 2" key="1">
    <citation type="journal article" date="2018" name="Front. Plant Sci.">
        <title>Red Clover (Trifolium pratense) and Zigzag Clover (T. medium) - A Picture of Genomic Similarities and Differences.</title>
        <authorList>
            <person name="Dluhosova J."/>
            <person name="Istvanek J."/>
            <person name="Nedelnik J."/>
            <person name="Repkova J."/>
        </authorList>
    </citation>
    <scope>NUCLEOTIDE SEQUENCE [LARGE SCALE GENOMIC DNA]</scope>
    <source>
        <strain evidence="2">cv. 10/8</strain>
        <tissue evidence="1">Leaf</tissue>
    </source>
</reference>
<accession>A0A392MLS9</accession>
<dbReference type="InterPro" id="IPR017853">
    <property type="entry name" value="GH"/>
</dbReference>
<organism evidence="1 2">
    <name type="scientific">Trifolium medium</name>
    <dbReference type="NCBI Taxonomy" id="97028"/>
    <lineage>
        <taxon>Eukaryota</taxon>
        <taxon>Viridiplantae</taxon>
        <taxon>Streptophyta</taxon>
        <taxon>Embryophyta</taxon>
        <taxon>Tracheophyta</taxon>
        <taxon>Spermatophyta</taxon>
        <taxon>Magnoliopsida</taxon>
        <taxon>eudicotyledons</taxon>
        <taxon>Gunneridae</taxon>
        <taxon>Pentapetalae</taxon>
        <taxon>rosids</taxon>
        <taxon>fabids</taxon>
        <taxon>Fabales</taxon>
        <taxon>Fabaceae</taxon>
        <taxon>Papilionoideae</taxon>
        <taxon>50 kb inversion clade</taxon>
        <taxon>NPAAA clade</taxon>
        <taxon>Hologalegina</taxon>
        <taxon>IRL clade</taxon>
        <taxon>Trifolieae</taxon>
        <taxon>Trifolium</taxon>
    </lineage>
</organism>
<comment type="caution">
    <text evidence="1">The sequence shown here is derived from an EMBL/GenBank/DDBJ whole genome shotgun (WGS) entry which is preliminary data.</text>
</comment>
<protein>
    <submittedName>
        <fullName evidence="1">14-alpha-glucan-branching enzyme 3 chloroplastic/amyloplastic-like</fullName>
    </submittedName>
</protein>
<dbReference type="GO" id="GO:0005737">
    <property type="term" value="C:cytoplasm"/>
    <property type="evidence" value="ECO:0007669"/>
    <property type="project" value="TreeGrafter"/>
</dbReference>
<dbReference type="Gene3D" id="2.60.40.10">
    <property type="entry name" value="Immunoglobulins"/>
    <property type="match status" value="1"/>
</dbReference>
<gene>
    <name evidence="1" type="ORF">A2U01_0009034</name>
</gene>
<dbReference type="GO" id="GO:0003844">
    <property type="term" value="F:1,4-alpha-glucan branching enzyme activity"/>
    <property type="evidence" value="ECO:0007669"/>
    <property type="project" value="TreeGrafter"/>
</dbReference>
<evidence type="ECO:0000313" key="2">
    <source>
        <dbReference type="Proteomes" id="UP000265520"/>
    </source>
</evidence>
<name>A0A392MLS9_9FABA</name>
<dbReference type="EMBL" id="LXQA010013599">
    <property type="protein sequence ID" value="MCH88153.1"/>
    <property type="molecule type" value="Genomic_DNA"/>
</dbReference>
<dbReference type="FunFam" id="2.60.40.10:FF:001322">
    <property type="entry name" value="1,4-alpha-glucan-branching enzyme 3"/>
    <property type="match status" value="1"/>
</dbReference>
<dbReference type="SUPFAM" id="SSF51445">
    <property type="entry name" value="(Trans)glycosidases"/>
    <property type="match status" value="1"/>
</dbReference>
<proteinExistence type="predicted"/>
<dbReference type="AlphaFoldDB" id="A0A392MLS9"/>
<keyword evidence="2" id="KW-1185">Reference proteome</keyword>
<dbReference type="InterPro" id="IPR013783">
    <property type="entry name" value="Ig-like_fold"/>
</dbReference>
<dbReference type="Proteomes" id="UP000265520">
    <property type="component" value="Unassembled WGS sequence"/>
</dbReference>
<sequence>MPGIPHGSKYRVYFNTPNGPLERVPAWATYVQPELDGRQAYAIHWEPPPEDAYKWKNKSPKVPKSLRIYEAHIGISGSEPKISSFNDFTDKVLPYIKKAGYNAIQLIGVVEHKDYFTVGYRASVLVTDFHVQEGLHEPNLKSHIGCNEPGEAEAYIGLGKHPF</sequence>
<dbReference type="Gene3D" id="3.20.20.80">
    <property type="entry name" value="Glycosidases"/>
    <property type="match status" value="1"/>
</dbReference>
<dbReference type="GO" id="GO:0005975">
    <property type="term" value="P:carbohydrate metabolic process"/>
    <property type="evidence" value="ECO:0007669"/>
    <property type="project" value="TreeGrafter"/>
</dbReference>